<reference evidence="2 3" key="1">
    <citation type="journal article" date="2016" name="Nat. Commun.">
        <title>Thousands of microbial genomes shed light on interconnected biogeochemical processes in an aquifer system.</title>
        <authorList>
            <person name="Anantharaman K."/>
            <person name="Brown C.T."/>
            <person name="Hug L.A."/>
            <person name="Sharon I."/>
            <person name="Castelle C.J."/>
            <person name="Probst A.J."/>
            <person name="Thomas B.C."/>
            <person name="Singh A."/>
            <person name="Wilkins M.J."/>
            <person name="Karaoz U."/>
            <person name="Brodie E.L."/>
            <person name="Williams K.H."/>
            <person name="Hubbard S.S."/>
            <person name="Banfield J.F."/>
        </authorList>
    </citation>
    <scope>NUCLEOTIDE SEQUENCE [LARGE SCALE GENOMIC DNA]</scope>
</reference>
<evidence type="ECO:0000256" key="1">
    <source>
        <dbReference type="SAM" id="MobiDB-lite"/>
    </source>
</evidence>
<dbReference type="EMBL" id="MHMH01000010">
    <property type="protein sequence ID" value="OGZ24458.1"/>
    <property type="molecule type" value="Genomic_DNA"/>
</dbReference>
<proteinExistence type="predicted"/>
<evidence type="ECO:0000313" key="2">
    <source>
        <dbReference type="EMBL" id="OGZ24458.1"/>
    </source>
</evidence>
<sequence>MAQRIDRDLGRFYKIVKGRVRKELKKLIGRGEMIGRKGRDLVSIPIPQIEIPHIVYGPNRPHVGQGVGKNDPAVGDPIGSDPNGGNGGAGNLPGRHILEVDLTMDELAEIFGKELKLPELKPKGKKNLTTETDRYTGIRRVGPSGMTQKKRSFREALQRTVLSNPNEEELDPADIPVVISRPDKRFRSWNVYQDKRGAAVIFFMMDISGSMGDEQVDIVRSECFWIDVWLRHHFKGIEVRYIMHDAVAYEVDRGTFFHTRVSGGTKISSAYELFWIKIKELYKPEEWNIFGFHFSDGDNWSGEGQDDEKCLKLLRDHILPACNIFGYVQVHSPYGSGAFIKTLRDNIKNNPVMKIAEVKDKDAIYTSLKELFG</sequence>
<comment type="caution">
    <text evidence="2">The sequence shown here is derived from an EMBL/GenBank/DDBJ whole genome shotgun (WGS) entry which is preliminary data.</text>
</comment>
<dbReference type="InterPro" id="IPR006698">
    <property type="entry name" value="UPF0229"/>
</dbReference>
<dbReference type="Proteomes" id="UP000178647">
    <property type="component" value="Unassembled WGS sequence"/>
</dbReference>
<evidence type="ECO:0008006" key="4">
    <source>
        <dbReference type="Google" id="ProtNLM"/>
    </source>
</evidence>
<gene>
    <name evidence="2" type="ORF">A2896_00815</name>
</gene>
<name>A0A1G2EGV1_9BACT</name>
<dbReference type="AlphaFoldDB" id="A0A1G2EGV1"/>
<dbReference type="STRING" id="1801672.A2896_00815"/>
<accession>A0A1G2EGV1</accession>
<dbReference type="NCBIfam" id="NF003711">
    <property type="entry name" value="PRK05325.2-3"/>
    <property type="match status" value="1"/>
</dbReference>
<organism evidence="2 3">
    <name type="scientific">Candidatus Nealsonbacteria bacterium RIFCSPLOWO2_01_FULL_43_32</name>
    <dbReference type="NCBI Taxonomy" id="1801672"/>
    <lineage>
        <taxon>Bacteria</taxon>
        <taxon>Candidatus Nealsoniibacteriota</taxon>
    </lineage>
</organism>
<feature type="compositionally biased region" description="Gly residues" evidence="1">
    <location>
        <begin position="82"/>
        <end position="91"/>
    </location>
</feature>
<protein>
    <recommendedName>
        <fullName evidence="4">DUF444 family protein</fullName>
    </recommendedName>
</protein>
<dbReference type="Pfam" id="PF04285">
    <property type="entry name" value="DUF444"/>
    <property type="match status" value="2"/>
</dbReference>
<evidence type="ECO:0000313" key="3">
    <source>
        <dbReference type="Proteomes" id="UP000178647"/>
    </source>
</evidence>
<feature type="region of interest" description="Disordered" evidence="1">
    <location>
        <begin position="65"/>
        <end position="92"/>
    </location>
</feature>
<dbReference type="PANTHER" id="PTHR30510:SF2">
    <property type="entry name" value="UPF0229 PROTEIN YEAH"/>
    <property type="match status" value="1"/>
</dbReference>
<dbReference type="PANTHER" id="PTHR30510">
    <property type="entry name" value="UPF0229 PROTEIN YEAH"/>
    <property type="match status" value="1"/>
</dbReference>